<dbReference type="EMBL" id="CAXHTB010000010">
    <property type="protein sequence ID" value="CAL0313707.1"/>
    <property type="molecule type" value="Genomic_DNA"/>
</dbReference>
<feature type="region of interest" description="Disordered" evidence="1">
    <location>
        <begin position="259"/>
        <end position="310"/>
    </location>
</feature>
<keyword evidence="3" id="KW-1185">Reference proteome</keyword>
<evidence type="ECO:0000256" key="1">
    <source>
        <dbReference type="SAM" id="MobiDB-lite"/>
    </source>
</evidence>
<comment type="caution">
    <text evidence="2">The sequence shown here is derived from an EMBL/GenBank/DDBJ whole genome shotgun (WGS) entry which is preliminary data.</text>
</comment>
<dbReference type="AlphaFoldDB" id="A0AAV1WYB5"/>
<feature type="region of interest" description="Disordered" evidence="1">
    <location>
        <begin position="125"/>
        <end position="154"/>
    </location>
</feature>
<accession>A0AAV1WYB5</accession>
<dbReference type="Proteomes" id="UP001497480">
    <property type="component" value="Unassembled WGS sequence"/>
</dbReference>
<feature type="compositionally biased region" description="Basic and acidic residues" evidence="1">
    <location>
        <begin position="132"/>
        <end position="149"/>
    </location>
</feature>
<evidence type="ECO:0000313" key="3">
    <source>
        <dbReference type="Proteomes" id="UP001497480"/>
    </source>
</evidence>
<reference evidence="2 3" key="1">
    <citation type="submission" date="2024-03" db="EMBL/GenBank/DDBJ databases">
        <authorList>
            <person name="Martinez-Hernandez J."/>
        </authorList>
    </citation>
    <scope>NUCLEOTIDE SEQUENCE [LARGE SCALE GENOMIC DNA]</scope>
</reference>
<name>A0AAV1WYB5_LUPLU</name>
<evidence type="ECO:0000313" key="2">
    <source>
        <dbReference type="EMBL" id="CAL0313707.1"/>
    </source>
</evidence>
<protein>
    <submittedName>
        <fullName evidence="2">Uncharacterized protein</fullName>
    </submittedName>
</protein>
<feature type="compositionally biased region" description="Polar residues" evidence="1">
    <location>
        <begin position="290"/>
        <end position="300"/>
    </location>
</feature>
<sequence>MYDFGVDIMYELFINVLANLLSAGVGRFVFECVSEVEKGKVGISALSPVAWARFSRLSETKCRLGEGASLGRERSRLGENAQDFELATGGFSLGRECPAWERVPALGAMPRKGIRTITERDRETLSGLVVDRPGKESRKPRNESTDRKRLGWGPSRVFSDGRSGGLYSLTLRNDVRSGPTRSIPVWRWLKMDRNSTHIRGYHFTMSPEGRWSSDGYRYTYSGPCGLKVHMECTGSSMMIPHPDAVIDASFTLPLRRTPTPGGGVSFPPVQNDGVESSQRRRTWQDVVDAPSSSRAAKSSGQGVGSCKKSPVLRMSSPPNYALGIWHHDMEVDDEEEDEVIELVKVESSVESKSKIGRFIISDRFRADNSRAHRDRTQKSGKVKEDRRFEHGSYHPLKTCPYHSQGVGRFVFECVSEVEKGKVGISALSPVAWARFSRLSETSPAWAKTGRRA</sequence>
<proteinExistence type="predicted"/>
<gene>
    <name evidence="2" type="ORF">LLUT_LOCUS14767</name>
</gene>
<organism evidence="2 3">
    <name type="scientific">Lupinus luteus</name>
    <name type="common">European yellow lupine</name>
    <dbReference type="NCBI Taxonomy" id="3873"/>
    <lineage>
        <taxon>Eukaryota</taxon>
        <taxon>Viridiplantae</taxon>
        <taxon>Streptophyta</taxon>
        <taxon>Embryophyta</taxon>
        <taxon>Tracheophyta</taxon>
        <taxon>Spermatophyta</taxon>
        <taxon>Magnoliopsida</taxon>
        <taxon>eudicotyledons</taxon>
        <taxon>Gunneridae</taxon>
        <taxon>Pentapetalae</taxon>
        <taxon>rosids</taxon>
        <taxon>fabids</taxon>
        <taxon>Fabales</taxon>
        <taxon>Fabaceae</taxon>
        <taxon>Papilionoideae</taxon>
        <taxon>50 kb inversion clade</taxon>
        <taxon>genistoids sensu lato</taxon>
        <taxon>core genistoids</taxon>
        <taxon>Genisteae</taxon>
        <taxon>Lupinus</taxon>
    </lineage>
</organism>